<sequence length="166" mass="17496">MTASGPVVVGVLAGERHDPVVVRAAEFARRFDAALVVATVDPARYAVDEHPDGSVRSASVDPDLPDEREETPDAAYAEHVRELAGGVDAEARALVGEPAHALARLAERLGAQMIVVGTRERSVLASVQRFFAGSVGARLAHVQPLPVVVIPLDPAGDGERLPWDEG</sequence>
<dbReference type="RefSeq" id="WP_210901528.1">
    <property type="nucleotide sequence ID" value="NZ_CP071696.1"/>
</dbReference>
<dbReference type="PANTHER" id="PTHR46268:SF6">
    <property type="entry name" value="UNIVERSAL STRESS PROTEIN UP12"/>
    <property type="match status" value="1"/>
</dbReference>
<evidence type="ECO:0000259" key="3">
    <source>
        <dbReference type="Pfam" id="PF00582"/>
    </source>
</evidence>
<dbReference type="InterPro" id="IPR006016">
    <property type="entry name" value="UspA"/>
</dbReference>
<dbReference type="AlphaFoldDB" id="A0A975IPV7"/>
<organism evidence="4 5">
    <name type="scientific">Agromyces archimandritae</name>
    <dbReference type="NCBI Taxonomy" id="2781962"/>
    <lineage>
        <taxon>Bacteria</taxon>
        <taxon>Bacillati</taxon>
        <taxon>Actinomycetota</taxon>
        <taxon>Actinomycetes</taxon>
        <taxon>Micrococcales</taxon>
        <taxon>Microbacteriaceae</taxon>
        <taxon>Agromyces</taxon>
    </lineage>
</organism>
<proteinExistence type="inferred from homology"/>
<reference evidence="4" key="1">
    <citation type="submission" date="2021-03" db="EMBL/GenBank/DDBJ databases">
        <title>Agromyces archimandritus sp. nov., isolated from the cockroach Archimandrita tessellata.</title>
        <authorList>
            <person name="Guzman J."/>
            <person name="Ortuzar M."/>
            <person name="Poehlein A."/>
            <person name="Daniel R."/>
            <person name="Trujillo M."/>
            <person name="Vilcinskas A."/>
        </authorList>
    </citation>
    <scope>NUCLEOTIDE SEQUENCE</scope>
    <source>
        <strain evidence="4">G127AT</strain>
    </source>
</reference>
<dbReference type="Pfam" id="PF00582">
    <property type="entry name" value="Usp"/>
    <property type="match status" value="1"/>
</dbReference>
<feature type="region of interest" description="Disordered" evidence="2">
    <location>
        <begin position="48"/>
        <end position="71"/>
    </location>
</feature>
<name>A0A975IPV7_9MICO</name>
<protein>
    <submittedName>
        <fullName evidence="4">Universal stress protein</fullName>
    </submittedName>
</protein>
<dbReference type="PANTHER" id="PTHR46268">
    <property type="entry name" value="STRESS RESPONSE PROTEIN NHAX"/>
    <property type="match status" value="1"/>
</dbReference>
<evidence type="ECO:0000313" key="5">
    <source>
        <dbReference type="Proteomes" id="UP000671914"/>
    </source>
</evidence>
<evidence type="ECO:0000256" key="2">
    <source>
        <dbReference type="SAM" id="MobiDB-lite"/>
    </source>
</evidence>
<dbReference type="InterPro" id="IPR014729">
    <property type="entry name" value="Rossmann-like_a/b/a_fold"/>
</dbReference>
<dbReference type="Gene3D" id="3.40.50.620">
    <property type="entry name" value="HUPs"/>
    <property type="match status" value="1"/>
</dbReference>
<keyword evidence="5" id="KW-1185">Reference proteome</keyword>
<evidence type="ECO:0000313" key="4">
    <source>
        <dbReference type="EMBL" id="QTX06005.1"/>
    </source>
</evidence>
<dbReference type="SUPFAM" id="SSF52402">
    <property type="entry name" value="Adenine nucleotide alpha hydrolases-like"/>
    <property type="match status" value="1"/>
</dbReference>
<accession>A0A975IPV7</accession>
<dbReference type="Proteomes" id="UP000671914">
    <property type="component" value="Chromosome"/>
</dbReference>
<dbReference type="KEGG" id="aarc:G127AT_07445"/>
<gene>
    <name evidence="4" type="ORF">G127AT_07445</name>
</gene>
<dbReference type="CDD" id="cd00293">
    <property type="entry name" value="USP-like"/>
    <property type="match status" value="1"/>
</dbReference>
<dbReference type="EMBL" id="CP071696">
    <property type="protein sequence ID" value="QTX06005.1"/>
    <property type="molecule type" value="Genomic_DNA"/>
</dbReference>
<evidence type="ECO:0000256" key="1">
    <source>
        <dbReference type="ARBA" id="ARBA00008791"/>
    </source>
</evidence>
<feature type="domain" description="UspA" evidence="3">
    <location>
        <begin position="6"/>
        <end position="151"/>
    </location>
</feature>
<comment type="similarity">
    <text evidence="1">Belongs to the universal stress protein A family.</text>
</comment>